<comment type="caution">
    <text evidence="2">The sequence shown here is derived from an EMBL/GenBank/DDBJ whole genome shotgun (WGS) entry which is preliminary data.</text>
</comment>
<sequence length="109" mass="12684">MGIDYHETFAPVVKLQSLRMLLAIAVNEGFAMHHVDISTAFLNGEIEEEIYIEPSEGMKENFPANQFPRLNRALYGLKQAPRCWNKKLVDFLKLLKFKQLDPDNCVFYY</sequence>
<accession>A0A813XH74</accession>
<evidence type="ECO:0000259" key="1">
    <source>
        <dbReference type="Pfam" id="PF07727"/>
    </source>
</evidence>
<organism evidence="2 3">
    <name type="scientific">Brachionus calyciflorus</name>
    <dbReference type="NCBI Taxonomy" id="104777"/>
    <lineage>
        <taxon>Eukaryota</taxon>
        <taxon>Metazoa</taxon>
        <taxon>Spiralia</taxon>
        <taxon>Gnathifera</taxon>
        <taxon>Rotifera</taxon>
        <taxon>Eurotatoria</taxon>
        <taxon>Monogononta</taxon>
        <taxon>Pseudotrocha</taxon>
        <taxon>Ploima</taxon>
        <taxon>Brachionidae</taxon>
        <taxon>Brachionus</taxon>
    </lineage>
</organism>
<keyword evidence="3" id="KW-1185">Reference proteome</keyword>
<dbReference type="Proteomes" id="UP000663879">
    <property type="component" value="Unassembled WGS sequence"/>
</dbReference>
<proteinExistence type="predicted"/>
<gene>
    <name evidence="2" type="ORF">OXX778_LOCUS10176</name>
</gene>
<feature type="domain" description="Reverse transcriptase Ty1/copia-type" evidence="1">
    <location>
        <begin position="2"/>
        <end position="107"/>
    </location>
</feature>
<evidence type="ECO:0000313" key="2">
    <source>
        <dbReference type="EMBL" id="CAF0876069.1"/>
    </source>
</evidence>
<protein>
    <recommendedName>
        <fullName evidence="1">Reverse transcriptase Ty1/copia-type domain-containing protein</fullName>
    </recommendedName>
</protein>
<dbReference type="AlphaFoldDB" id="A0A813XH74"/>
<dbReference type="InterPro" id="IPR013103">
    <property type="entry name" value="RVT_2"/>
</dbReference>
<evidence type="ECO:0000313" key="3">
    <source>
        <dbReference type="Proteomes" id="UP000663879"/>
    </source>
</evidence>
<dbReference type="OrthoDB" id="411615at2759"/>
<dbReference type="EMBL" id="CAJNOC010001582">
    <property type="protein sequence ID" value="CAF0876069.1"/>
    <property type="molecule type" value="Genomic_DNA"/>
</dbReference>
<name>A0A813XH74_9BILA</name>
<dbReference type="Pfam" id="PF07727">
    <property type="entry name" value="RVT_2"/>
    <property type="match status" value="1"/>
</dbReference>
<reference evidence="2" key="1">
    <citation type="submission" date="2021-02" db="EMBL/GenBank/DDBJ databases">
        <authorList>
            <person name="Nowell W R."/>
        </authorList>
    </citation>
    <scope>NUCLEOTIDE SEQUENCE</scope>
    <source>
        <strain evidence="2">Ploen Becks lab</strain>
    </source>
</reference>